<evidence type="ECO:0000313" key="3">
    <source>
        <dbReference type="Proteomes" id="UP001602058"/>
    </source>
</evidence>
<sequence length="66" mass="7226">MDVFGDSPYTGPDQWLAGLEEDPCAWCAQLRDADALAGQMPTAGKRPPAPRMAPRGLFRRPARADR</sequence>
<evidence type="ECO:0000313" key="2">
    <source>
        <dbReference type="EMBL" id="MFF4527533.1"/>
    </source>
</evidence>
<feature type="compositionally biased region" description="Basic residues" evidence="1">
    <location>
        <begin position="57"/>
        <end position="66"/>
    </location>
</feature>
<proteinExistence type="predicted"/>
<organism evidence="2 3">
    <name type="scientific">Streptomyces bluensis</name>
    <dbReference type="NCBI Taxonomy" id="33897"/>
    <lineage>
        <taxon>Bacteria</taxon>
        <taxon>Bacillati</taxon>
        <taxon>Actinomycetota</taxon>
        <taxon>Actinomycetes</taxon>
        <taxon>Kitasatosporales</taxon>
        <taxon>Streptomycetaceae</taxon>
        <taxon>Streptomyces</taxon>
    </lineage>
</organism>
<evidence type="ECO:0000256" key="1">
    <source>
        <dbReference type="SAM" id="MobiDB-lite"/>
    </source>
</evidence>
<dbReference type="EMBL" id="JBIAWJ010000039">
    <property type="protein sequence ID" value="MFF4527533.1"/>
    <property type="molecule type" value="Genomic_DNA"/>
</dbReference>
<accession>A0ABW6UXR3</accession>
<reference evidence="2 3" key="1">
    <citation type="submission" date="2024-10" db="EMBL/GenBank/DDBJ databases">
        <title>The Natural Products Discovery Center: Release of the First 8490 Sequenced Strains for Exploring Actinobacteria Biosynthetic Diversity.</title>
        <authorList>
            <person name="Kalkreuter E."/>
            <person name="Kautsar S.A."/>
            <person name="Yang D."/>
            <person name="Bader C.D."/>
            <person name="Teijaro C.N."/>
            <person name="Fluegel L."/>
            <person name="Davis C.M."/>
            <person name="Simpson J.R."/>
            <person name="Lauterbach L."/>
            <person name="Steele A.D."/>
            <person name="Gui C."/>
            <person name="Meng S."/>
            <person name="Li G."/>
            <person name="Viehrig K."/>
            <person name="Ye F."/>
            <person name="Su P."/>
            <person name="Kiefer A.F."/>
            <person name="Nichols A."/>
            <person name="Cepeda A.J."/>
            <person name="Yan W."/>
            <person name="Fan B."/>
            <person name="Jiang Y."/>
            <person name="Adhikari A."/>
            <person name="Zheng C.-J."/>
            <person name="Schuster L."/>
            <person name="Cowan T.M."/>
            <person name="Smanski M.J."/>
            <person name="Chevrette M.G."/>
            <person name="De Carvalho L.P.S."/>
            <person name="Shen B."/>
        </authorList>
    </citation>
    <scope>NUCLEOTIDE SEQUENCE [LARGE SCALE GENOMIC DNA]</scope>
    <source>
        <strain evidence="2 3">NPDC001390</strain>
    </source>
</reference>
<protein>
    <submittedName>
        <fullName evidence="2">Uncharacterized protein</fullName>
    </submittedName>
</protein>
<comment type="caution">
    <text evidence="2">The sequence shown here is derived from an EMBL/GenBank/DDBJ whole genome shotgun (WGS) entry which is preliminary data.</text>
</comment>
<feature type="region of interest" description="Disordered" evidence="1">
    <location>
        <begin position="39"/>
        <end position="66"/>
    </location>
</feature>
<gene>
    <name evidence="2" type="ORF">ACFY1D_39910</name>
</gene>
<keyword evidence="3" id="KW-1185">Reference proteome</keyword>
<name>A0ABW6UXR3_9ACTN</name>
<dbReference type="RefSeq" id="WP_351081434.1">
    <property type="nucleotide sequence ID" value="NZ_JBEOZG010000013.1"/>
</dbReference>
<dbReference type="Proteomes" id="UP001602058">
    <property type="component" value="Unassembled WGS sequence"/>
</dbReference>